<proteinExistence type="predicted"/>
<dbReference type="GO" id="GO:0046872">
    <property type="term" value="F:metal ion binding"/>
    <property type="evidence" value="ECO:0007669"/>
    <property type="project" value="UniProtKB-KW"/>
</dbReference>
<dbReference type="Gene3D" id="1.10.1300.10">
    <property type="entry name" value="3'5'-cyclic nucleotide phosphodiesterase, catalytic domain"/>
    <property type="match status" value="1"/>
</dbReference>
<comment type="caution">
    <text evidence="4">The sequence shown here is derived from an EMBL/GenBank/DDBJ whole genome shotgun (WGS) entry which is preliminary data.</text>
</comment>
<evidence type="ECO:0000256" key="2">
    <source>
        <dbReference type="ARBA" id="ARBA00022801"/>
    </source>
</evidence>
<keyword evidence="5" id="KW-1185">Reference proteome</keyword>
<gene>
    <name evidence="4" type="ORF">BB560_000661</name>
</gene>
<keyword evidence="1" id="KW-0479">Metal-binding</keyword>
<evidence type="ECO:0000313" key="4">
    <source>
        <dbReference type="EMBL" id="PVV04826.1"/>
    </source>
</evidence>
<dbReference type="OrthoDB" id="546632at2759"/>
<evidence type="ECO:0000259" key="3">
    <source>
        <dbReference type="PROSITE" id="PS51845"/>
    </source>
</evidence>
<sequence length="587" mass="67164">MINIKSNLLNSDELFIVEKISNTIIQKKKHLLGLNFDPWSFDRPERLGIVLAIFLKFGIPSLLGIEVGEILDLILLIENTYNNVPYHSFCHAVDVFVKSFYLLDDLKMSNYLTSFDILVLLICSLAHDSELAMKYPNSTLESYSIDLVLGFINELSLFRNIMDISDPIYVDSSISAKTVVDAIFQQITQAILFTDMAHHFEVVSMCSEVLDFLSKKLLYLNINPGFEQDDKLSKHKSEIAPSSPFSFLKMIDMESISENYHLRNYPHTPKNSEDHISIIEANKKNRPLSLSTGDMLLDSKNRFKLVTVMLHAVDIFNPILPWNLCKKWSTLMMNEFIAQGDLEKRKCLQVTPSMDRATYNQSRTSIDFATIVILPFFNEFVSLIPVKDEMISSLSKNILCWKAIDQSKDEAAEKSKPTSLETQIEKFPLKGKNYADLSLHNQHLKISAPDQTKKLSVAAGTLEIPTNDYYSKKFRRYSNDDADNFIRGKIGMLFSGKLQQVENRRKLNKRGESVELRSTFFKNREVLSNNHSKLTYLRNGSMPLAVKLRRTQSEGSNLFSKKDNFSTRQSPVSELSGKNVFNVPYFR</sequence>
<organism evidence="4 5">
    <name type="scientific">Smittium megazygosporum</name>
    <dbReference type="NCBI Taxonomy" id="133381"/>
    <lineage>
        <taxon>Eukaryota</taxon>
        <taxon>Fungi</taxon>
        <taxon>Fungi incertae sedis</taxon>
        <taxon>Zoopagomycota</taxon>
        <taxon>Kickxellomycotina</taxon>
        <taxon>Harpellomycetes</taxon>
        <taxon>Harpellales</taxon>
        <taxon>Legeriomycetaceae</taxon>
        <taxon>Smittium</taxon>
    </lineage>
</organism>
<dbReference type="GO" id="GO:0004114">
    <property type="term" value="F:3',5'-cyclic-nucleotide phosphodiesterase activity"/>
    <property type="evidence" value="ECO:0007669"/>
    <property type="project" value="InterPro"/>
</dbReference>
<dbReference type="SUPFAM" id="SSF109604">
    <property type="entry name" value="HD-domain/PDEase-like"/>
    <property type="match status" value="1"/>
</dbReference>
<accession>A0A2T9ZJM9</accession>
<dbReference type="PROSITE" id="PS51845">
    <property type="entry name" value="PDEASE_I_2"/>
    <property type="match status" value="1"/>
</dbReference>
<protein>
    <recommendedName>
        <fullName evidence="3">PDEase domain-containing protein</fullName>
    </recommendedName>
</protein>
<evidence type="ECO:0000313" key="5">
    <source>
        <dbReference type="Proteomes" id="UP000245609"/>
    </source>
</evidence>
<dbReference type="STRING" id="133381.A0A2T9ZJM9"/>
<dbReference type="InterPro" id="IPR002073">
    <property type="entry name" value="PDEase_catalytic_dom"/>
</dbReference>
<name>A0A2T9ZJM9_9FUNG</name>
<dbReference type="InterPro" id="IPR036971">
    <property type="entry name" value="PDEase_catalytic_dom_sf"/>
</dbReference>
<feature type="domain" description="PDEase" evidence="3">
    <location>
        <begin position="12"/>
        <end position="408"/>
    </location>
</feature>
<dbReference type="EMBL" id="MBFS01000074">
    <property type="protein sequence ID" value="PVV04826.1"/>
    <property type="molecule type" value="Genomic_DNA"/>
</dbReference>
<reference evidence="4 5" key="1">
    <citation type="journal article" date="2018" name="MBio">
        <title>Comparative Genomics Reveals the Core Gene Toolbox for the Fungus-Insect Symbiosis.</title>
        <authorList>
            <person name="Wang Y."/>
            <person name="Stata M."/>
            <person name="Wang W."/>
            <person name="Stajich J.E."/>
            <person name="White M.M."/>
            <person name="Moncalvo J.M."/>
        </authorList>
    </citation>
    <scope>NUCLEOTIDE SEQUENCE [LARGE SCALE GENOMIC DNA]</scope>
    <source>
        <strain evidence="4 5">SC-DP-2</strain>
    </source>
</reference>
<dbReference type="Proteomes" id="UP000245609">
    <property type="component" value="Unassembled WGS sequence"/>
</dbReference>
<dbReference type="PANTHER" id="PTHR11347">
    <property type="entry name" value="CYCLIC NUCLEOTIDE PHOSPHODIESTERASE"/>
    <property type="match status" value="1"/>
</dbReference>
<dbReference type="AlphaFoldDB" id="A0A2T9ZJM9"/>
<dbReference type="Pfam" id="PF00233">
    <property type="entry name" value="PDEase_I"/>
    <property type="match status" value="1"/>
</dbReference>
<evidence type="ECO:0000256" key="1">
    <source>
        <dbReference type="ARBA" id="ARBA00022723"/>
    </source>
</evidence>
<dbReference type="GO" id="GO:0007165">
    <property type="term" value="P:signal transduction"/>
    <property type="evidence" value="ECO:0007669"/>
    <property type="project" value="InterPro"/>
</dbReference>
<keyword evidence="2" id="KW-0378">Hydrolase</keyword>